<dbReference type="CDD" id="cd00310">
    <property type="entry name" value="ATP-synt_Fo_a_6"/>
    <property type="match status" value="1"/>
</dbReference>
<dbReference type="Gene3D" id="1.20.120.220">
    <property type="entry name" value="ATP synthase, F0 complex, subunit A"/>
    <property type="match status" value="1"/>
</dbReference>
<keyword evidence="8" id="KW-0406">Ion transport</keyword>
<dbReference type="GO" id="GO:0045259">
    <property type="term" value="C:proton-transporting ATP synthase complex"/>
    <property type="evidence" value="ECO:0007669"/>
    <property type="project" value="UniProtKB-KW"/>
</dbReference>
<dbReference type="InterPro" id="IPR000568">
    <property type="entry name" value="ATP_synth_F0_asu"/>
</dbReference>
<proteinExistence type="inferred from homology"/>
<feature type="transmembrane region" description="Helical" evidence="12">
    <location>
        <begin position="39"/>
        <end position="59"/>
    </location>
</feature>
<dbReference type="InterPro" id="IPR045083">
    <property type="entry name" value="ATP_synth_F0_asu_bact/mt"/>
</dbReference>
<evidence type="ECO:0000256" key="4">
    <source>
        <dbReference type="ARBA" id="ARBA00022547"/>
    </source>
</evidence>
<comment type="subcellular location">
    <subcellularLocation>
        <location evidence="1">Membrane</location>
        <topology evidence="1">Multi-pass membrane protein</topology>
    </subcellularLocation>
    <subcellularLocation>
        <location evidence="11">Mitochondrion inner membrane</location>
        <topology evidence="11">Multi-pass membrane protein</topology>
    </subcellularLocation>
</comment>
<evidence type="ECO:0000256" key="10">
    <source>
        <dbReference type="ARBA" id="ARBA00023310"/>
    </source>
</evidence>
<dbReference type="InterPro" id="IPR035908">
    <property type="entry name" value="F0_ATP_A_sf"/>
</dbReference>
<dbReference type="PANTHER" id="PTHR11410:SF0">
    <property type="entry name" value="ATP SYNTHASE SUBUNIT A"/>
    <property type="match status" value="1"/>
</dbReference>
<dbReference type="GO" id="GO:0046933">
    <property type="term" value="F:proton-transporting ATP synthase activity, rotational mechanism"/>
    <property type="evidence" value="ECO:0007669"/>
    <property type="project" value="TreeGrafter"/>
</dbReference>
<geneLocation type="mitochondrion" evidence="13"/>
<keyword evidence="13" id="KW-0496">Mitochondrion</keyword>
<dbReference type="EMBL" id="KF734668">
    <property type="protein sequence ID" value="AHC02241.1"/>
    <property type="molecule type" value="Genomic_DNA"/>
</dbReference>
<dbReference type="PRINTS" id="PR00123">
    <property type="entry name" value="ATPASEA"/>
</dbReference>
<dbReference type="InterPro" id="IPR023011">
    <property type="entry name" value="ATP_synth_F0_asu_AS"/>
</dbReference>
<evidence type="ECO:0000256" key="12">
    <source>
        <dbReference type="SAM" id="Phobius"/>
    </source>
</evidence>
<dbReference type="CTD" id="4508"/>
<evidence type="ECO:0000313" key="13">
    <source>
        <dbReference type="EMBL" id="AHC02241.1"/>
    </source>
</evidence>
<keyword evidence="7 12" id="KW-1133">Transmembrane helix</keyword>
<evidence type="ECO:0000256" key="9">
    <source>
        <dbReference type="ARBA" id="ARBA00023136"/>
    </source>
</evidence>
<gene>
    <name evidence="13" type="primary">atp6</name>
</gene>
<keyword evidence="5 12" id="KW-0812">Transmembrane</keyword>
<feature type="transmembrane region" description="Helical" evidence="12">
    <location>
        <begin position="192"/>
        <end position="212"/>
    </location>
</feature>
<dbReference type="RefSeq" id="YP_009027748.1">
    <property type="nucleotide sequence ID" value="NC_024056.1"/>
</dbReference>
<feature type="transmembrane region" description="Helical" evidence="12">
    <location>
        <begin position="12"/>
        <end position="33"/>
    </location>
</feature>
<sequence>MINSLFEIYDPYTFVFDLSLNWFPISLVLFLFISEFWCLNSFYTAGFSLVLTFLVGEFGNFYHYKKMKTSMILFVSLFFFILFVNILGLVPYVFACSSHFVFSVSLGFPIWLSMLFLGWLKLSNSMFIHLIPMGTPLVLISFMALIETISNLIRPWSLSIRLMSNMISGHLLMSLLGDCGFYLIFLQLGLFIFEFFVCFIQAFVFSALLTLYSGEV</sequence>
<name>A0A023IZ72_BEMAF</name>
<evidence type="ECO:0000256" key="1">
    <source>
        <dbReference type="ARBA" id="ARBA00004141"/>
    </source>
</evidence>
<evidence type="ECO:0000256" key="8">
    <source>
        <dbReference type="ARBA" id="ARBA00023065"/>
    </source>
</evidence>
<comment type="similarity">
    <text evidence="2">Belongs to the ATPase A chain family.</text>
</comment>
<organism evidence="13">
    <name type="scientific">Bemisia afer</name>
    <name type="common">Whitefly</name>
    <dbReference type="NCBI Taxonomy" id="166114"/>
    <lineage>
        <taxon>Eukaryota</taxon>
        <taxon>Metazoa</taxon>
        <taxon>Ecdysozoa</taxon>
        <taxon>Arthropoda</taxon>
        <taxon>Hexapoda</taxon>
        <taxon>Insecta</taxon>
        <taxon>Pterygota</taxon>
        <taxon>Neoptera</taxon>
        <taxon>Paraneoptera</taxon>
        <taxon>Hemiptera</taxon>
        <taxon>Sternorrhyncha</taxon>
        <taxon>Aleyrodoidea</taxon>
        <taxon>Aleyrodidae</taxon>
        <taxon>Aleyrodinae</taxon>
        <taxon>Bemisia</taxon>
    </lineage>
</organism>
<dbReference type="Pfam" id="PF00119">
    <property type="entry name" value="ATP-synt_A"/>
    <property type="match status" value="1"/>
</dbReference>
<keyword evidence="6" id="KW-0375">Hydrogen ion transport</keyword>
<dbReference type="GO" id="GO:0005743">
    <property type="term" value="C:mitochondrial inner membrane"/>
    <property type="evidence" value="ECO:0007669"/>
    <property type="project" value="UniProtKB-SubCell"/>
</dbReference>
<feature type="transmembrane region" description="Helical" evidence="12">
    <location>
        <begin position="100"/>
        <end position="120"/>
    </location>
</feature>
<evidence type="ECO:0000256" key="3">
    <source>
        <dbReference type="ARBA" id="ARBA00022448"/>
    </source>
</evidence>
<keyword evidence="9 12" id="KW-0472">Membrane</keyword>
<keyword evidence="4" id="KW-0138">CF(0)</keyword>
<accession>A0A023IZ72</accession>
<feature type="transmembrane region" description="Helical" evidence="12">
    <location>
        <begin position="166"/>
        <end position="185"/>
    </location>
</feature>
<protein>
    <recommendedName>
        <fullName evidence="11">ATP synthase subunit a</fullName>
    </recommendedName>
</protein>
<dbReference type="NCBIfam" id="TIGR01131">
    <property type="entry name" value="ATP_synt_6_or_A"/>
    <property type="match status" value="1"/>
</dbReference>
<dbReference type="AlphaFoldDB" id="A0A023IZ72"/>
<evidence type="ECO:0000256" key="5">
    <source>
        <dbReference type="ARBA" id="ARBA00022692"/>
    </source>
</evidence>
<feature type="transmembrane region" description="Helical" evidence="12">
    <location>
        <begin position="71"/>
        <end position="94"/>
    </location>
</feature>
<keyword evidence="3" id="KW-0813">Transport</keyword>
<evidence type="ECO:0000256" key="11">
    <source>
        <dbReference type="RuleBase" id="RU004450"/>
    </source>
</evidence>
<evidence type="ECO:0000256" key="7">
    <source>
        <dbReference type="ARBA" id="ARBA00022989"/>
    </source>
</evidence>
<dbReference type="SUPFAM" id="SSF81336">
    <property type="entry name" value="F1F0 ATP synthase subunit A"/>
    <property type="match status" value="1"/>
</dbReference>
<dbReference type="GeneID" id="19221847"/>
<evidence type="ECO:0000256" key="2">
    <source>
        <dbReference type="ARBA" id="ARBA00006810"/>
    </source>
</evidence>
<evidence type="ECO:0000256" key="6">
    <source>
        <dbReference type="ARBA" id="ARBA00022781"/>
    </source>
</evidence>
<keyword evidence="10" id="KW-0066">ATP synthesis</keyword>
<dbReference type="PROSITE" id="PS00449">
    <property type="entry name" value="ATPASE_A"/>
    <property type="match status" value="1"/>
</dbReference>
<dbReference type="PANTHER" id="PTHR11410">
    <property type="entry name" value="ATP SYNTHASE SUBUNIT A"/>
    <property type="match status" value="1"/>
</dbReference>
<reference evidence="13" key="1">
    <citation type="submission" date="2013-10" db="EMBL/GenBank/DDBJ databases">
        <authorList>
            <person name="Wang H.-L."/>
            <person name="Yang J."/>
            <person name="Xiao N."/>
            <person name="Wang X.-W."/>
            <person name="Liu S.-S."/>
        </authorList>
    </citation>
    <scope>NUCLEOTIDE SEQUENCE</scope>
</reference>
<feature type="transmembrane region" description="Helical" evidence="12">
    <location>
        <begin position="127"/>
        <end position="146"/>
    </location>
</feature>
<reference evidence="13" key="2">
    <citation type="journal article" date="2014" name="Mitochondrial DNA">
        <title>The complete mitochondrial genome of Bemisia afer (Hemiptera: Aleyrodidae).</title>
        <authorList>
            <person name="Wang H.L."/>
            <person name="Xiao N."/>
            <person name="Yang J."/>
            <person name="Wang X.W."/>
            <person name="Colvin J."/>
            <person name="Liu S.S."/>
        </authorList>
    </citation>
    <scope>NUCLEOTIDE SEQUENCE</scope>
</reference>